<dbReference type="Proteomes" id="UP000050535">
    <property type="component" value="Unassembled WGS sequence"/>
</dbReference>
<sequence length="344" mass="35306">MKENVAVGGVTTTCGTDCFEWTPDIDAVAVERLRAAGATIVGTTDMDPFAFGTTGELSARGPTRNPAVDGHVPGGSSSGSAAAVAGGSVDAALGTDTAGSVRIPAAFCGIVGYKPTYGLVPAEGVVPLSPSNDHVGVLARTVETAARVLEATAGQEATRPASLGAPARLAFVDDLDREPDDLRFGVPDAFMAAATPAVEAAAEAAVTRAAVALDAEIDSVGFPEAEAAVDANDAGTVMEFAALLERGSLLGTGSRAGLRAALRRANERRDTLPDRVLELIETGRRLPSRAPDAYGRTWDARRLAARRQQALFAEVDVLAMPTTTIPAPPSARCPATVGRRCSTR</sequence>
<dbReference type="PROSITE" id="PS00571">
    <property type="entry name" value="AMIDASES"/>
    <property type="match status" value="1"/>
</dbReference>
<dbReference type="InterPro" id="IPR020556">
    <property type="entry name" value="Amidase_CS"/>
</dbReference>
<reference evidence="4" key="1">
    <citation type="submission" date="2013-11" db="EMBL/GenBank/DDBJ databases">
        <authorList>
            <person name="Hoang H.T."/>
            <person name="Killian M.L."/>
            <person name="Madson D.M."/>
            <person name="Arruda P.H.E."/>
            <person name="Sun D."/>
            <person name="Schwartz K.J."/>
            <person name="Yoon K."/>
        </authorList>
    </citation>
    <scope>NUCLEOTIDE SEQUENCE [LARGE SCALE GENOMIC DNA]</scope>
    <source>
        <strain evidence="4">CDK2</strain>
    </source>
</reference>
<dbReference type="PATRIC" id="fig|699431.3.peg.1262"/>
<keyword evidence="4" id="KW-1185">Reference proteome</keyword>
<dbReference type="Pfam" id="PF01425">
    <property type="entry name" value="Amidase"/>
    <property type="match status" value="1"/>
</dbReference>
<gene>
    <name evidence="3" type="ORF">SY89_01234</name>
</gene>
<proteinExistence type="predicted"/>
<dbReference type="EC" id="3.5.1.4" evidence="3"/>
<dbReference type="EMBL" id="LGUC01000001">
    <property type="protein sequence ID" value="KPN30499.1"/>
    <property type="molecule type" value="Genomic_DNA"/>
</dbReference>
<dbReference type="OrthoDB" id="7931at2157"/>
<organism evidence="3 4">
    <name type="scientific">Halolamina pelagica</name>
    <dbReference type="NCBI Taxonomy" id="699431"/>
    <lineage>
        <taxon>Archaea</taxon>
        <taxon>Methanobacteriati</taxon>
        <taxon>Methanobacteriota</taxon>
        <taxon>Stenosarchaea group</taxon>
        <taxon>Halobacteria</taxon>
        <taxon>Halobacteriales</taxon>
        <taxon>Haloferacaceae</taxon>
    </lineage>
</organism>
<dbReference type="AlphaFoldDB" id="A0A0N8HZU7"/>
<dbReference type="PANTHER" id="PTHR11895:SF7">
    <property type="entry name" value="GLUTAMYL-TRNA(GLN) AMIDOTRANSFERASE SUBUNIT A, MITOCHONDRIAL"/>
    <property type="match status" value="1"/>
</dbReference>
<dbReference type="InterPro" id="IPR000120">
    <property type="entry name" value="Amidase"/>
</dbReference>
<dbReference type="InterPro" id="IPR023631">
    <property type="entry name" value="Amidase_dom"/>
</dbReference>
<dbReference type="SUPFAM" id="SSF75304">
    <property type="entry name" value="Amidase signature (AS) enzymes"/>
    <property type="match status" value="1"/>
</dbReference>
<dbReference type="STRING" id="699431.SY89_01234"/>
<dbReference type="InterPro" id="IPR036928">
    <property type="entry name" value="AS_sf"/>
</dbReference>
<feature type="domain" description="Amidase" evidence="2">
    <location>
        <begin position="2"/>
        <end position="329"/>
    </location>
</feature>
<evidence type="ECO:0000256" key="1">
    <source>
        <dbReference type="SAM" id="MobiDB-lite"/>
    </source>
</evidence>
<keyword evidence="3" id="KW-0378">Hydrolase</keyword>
<comment type="caution">
    <text evidence="3">The sequence shown here is derived from an EMBL/GenBank/DDBJ whole genome shotgun (WGS) entry which is preliminary data.</text>
</comment>
<dbReference type="PANTHER" id="PTHR11895">
    <property type="entry name" value="TRANSAMIDASE"/>
    <property type="match status" value="1"/>
</dbReference>
<accession>A0A0N8HZU7</accession>
<protein>
    <submittedName>
        <fullName evidence="3">Amidase</fullName>
        <ecNumber evidence="3">3.5.1.4</ecNumber>
    </submittedName>
</protein>
<dbReference type="GO" id="GO:0004040">
    <property type="term" value="F:amidase activity"/>
    <property type="evidence" value="ECO:0007669"/>
    <property type="project" value="UniProtKB-EC"/>
</dbReference>
<evidence type="ECO:0000313" key="3">
    <source>
        <dbReference type="EMBL" id="KPN30499.1"/>
    </source>
</evidence>
<evidence type="ECO:0000313" key="4">
    <source>
        <dbReference type="Proteomes" id="UP000050535"/>
    </source>
</evidence>
<feature type="region of interest" description="Disordered" evidence="1">
    <location>
        <begin position="54"/>
        <end position="81"/>
    </location>
</feature>
<evidence type="ECO:0000259" key="2">
    <source>
        <dbReference type="Pfam" id="PF01425"/>
    </source>
</evidence>
<name>A0A0N8HZU7_9EURY</name>
<dbReference type="Gene3D" id="3.90.1300.10">
    <property type="entry name" value="Amidase signature (AS) domain"/>
    <property type="match status" value="1"/>
</dbReference>
<dbReference type="RefSeq" id="WP_054583455.1">
    <property type="nucleotide sequence ID" value="NZ_LGUC01000001.1"/>
</dbReference>